<keyword evidence="12" id="KW-1185">Reference proteome</keyword>
<dbReference type="NCBIfam" id="NF000996">
    <property type="entry name" value="PRK00105.1"/>
    <property type="match status" value="1"/>
</dbReference>
<dbReference type="NCBIfam" id="TIGR03160">
    <property type="entry name" value="cobT_DBIPRT"/>
    <property type="match status" value="1"/>
</dbReference>
<evidence type="ECO:0000256" key="4">
    <source>
        <dbReference type="ARBA" id="ARBA00015486"/>
    </source>
</evidence>
<dbReference type="Gene3D" id="1.10.1610.10">
    <property type="match status" value="1"/>
</dbReference>
<dbReference type="EMBL" id="FONW01000001">
    <property type="protein sequence ID" value="SFE56573.1"/>
    <property type="molecule type" value="Genomic_DNA"/>
</dbReference>
<comment type="function">
    <text evidence="10">Catalyzes the synthesis of alpha-ribazole-5'-phosphate from nicotinate mononucleotide (NAMN) and 5,6-dimethylbenzimidazole (DMB).</text>
</comment>
<dbReference type="GO" id="GO:0008939">
    <property type="term" value="F:nicotinate-nucleotide-dimethylbenzimidazole phosphoribosyltransferase activity"/>
    <property type="evidence" value="ECO:0007669"/>
    <property type="project" value="UniProtKB-UniRule"/>
</dbReference>
<evidence type="ECO:0000256" key="10">
    <source>
        <dbReference type="HAMAP-Rule" id="MF_00230"/>
    </source>
</evidence>
<name>A0A1I2BMP9_9BACT</name>
<dbReference type="SUPFAM" id="SSF52733">
    <property type="entry name" value="Nicotinate mononucleotide:5,6-dimethylbenzimidazole phosphoribosyltransferase (CobT)"/>
    <property type="match status" value="1"/>
</dbReference>
<protein>
    <recommendedName>
        <fullName evidence="4 10">Nicotinate-nucleotide--dimethylbenzimidazole phosphoribosyltransferase</fullName>
        <shortName evidence="10">NN:DBI PRT</shortName>
        <ecNumber evidence="3 10">2.4.2.21</ecNumber>
    </recommendedName>
    <alternativeName>
        <fullName evidence="8 10">N(1)-alpha-phosphoribosyltransferase</fullName>
    </alternativeName>
</protein>
<evidence type="ECO:0000256" key="8">
    <source>
        <dbReference type="ARBA" id="ARBA00030686"/>
    </source>
</evidence>
<feature type="active site" description="Proton acceptor" evidence="10">
    <location>
        <position position="314"/>
    </location>
</feature>
<comment type="pathway">
    <text evidence="1 10">Nucleoside biosynthesis; alpha-ribazole biosynthesis; alpha-ribazole from 5,6-dimethylbenzimidazole: step 1/2.</text>
</comment>
<keyword evidence="6 10" id="KW-0328">Glycosyltransferase</keyword>
<dbReference type="InterPro" id="IPR023195">
    <property type="entry name" value="Nict_dMeBzImd_PRibTrfase_N"/>
</dbReference>
<dbReference type="Pfam" id="PF02277">
    <property type="entry name" value="DBI_PRT"/>
    <property type="match status" value="1"/>
</dbReference>
<dbReference type="FunFam" id="3.40.50.10210:FF:000001">
    <property type="entry name" value="Nicotinate-nucleotide--dimethylbenzimidazole phosphoribosyltransferase"/>
    <property type="match status" value="1"/>
</dbReference>
<keyword evidence="5 10" id="KW-0169">Cobalamin biosynthesis</keyword>
<evidence type="ECO:0000256" key="9">
    <source>
        <dbReference type="ARBA" id="ARBA00047340"/>
    </source>
</evidence>
<dbReference type="AlphaFoldDB" id="A0A1I2BMP9"/>
<dbReference type="EC" id="2.4.2.21" evidence="3 10"/>
<dbReference type="PANTHER" id="PTHR43463">
    <property type="entry name" value="NICOTINATE-NUCLEOTIDE--DIMETHYLBENZIMIDAZOLE PHOSPHORIBOSYLTRANSFERASE"/>
    <property type="match status" value="1"/>
</dbReference>
<sequence>MHQTDFEIPGFSDDLREAIQHKLDNKAKPVGSLGRLEFLAKQVALIQNSLTPQLNNPVMLTVAADHGITAEGVSPCPVEITWQQVHNFLSGGGGIGLLSRVYGMDLHVVDAGVNYDFQAHPKLIDAKVAKGSRNFLQEPAMSDEECMQAFNNGRSIVASFHEKGSNIIGFGEMGIGNTTPASALMSIICKLPVSDCVGPGAGLDNEGVLNKCRVIEQAIEKHGISSSVLQNLARFGGFEIATIAGGMFEAATRRMVILVDGFITTAGLLVAQELNRKVLDYCVFAHVSDEQGHQKMLAYMQANPLLSFGLRLGEGTGAALAYPMIKGAVAVLSEMTSFEEAQVINTSHIRFEEKGELQSS</sequence>
<dbReference type="Gene3D" id="3.40.50.10210">
    <property type="match status" value="1"/>
</dbReference>
<accession>A0A1I2BMP9</accession>
<dbReference type="PANTHER" id="PTHR43463:SF1">
    <property type="entry name" value="NICOTINATE-NUCLEOTIDE--DIMETHYLBENZIMIDAZOLE PHOSPHORIBOSYLTRANSFERASE"/>
    <property type="match status" value="1"/>
</dbReference>
<evidence type="ECO:0000313" key="11">
    <source>
        <dbReference type="EMBL" id="SFE56573.1"/>
    </source>
</evidence>
<evidence type="ECO:0000313" key="12">
    <source>
        <dbReference type="Proteomes" id="UP000198964"/>
    </source>
</evidence>
<proteinExistence type="inferred from homology"/>
<keyword evidence="7 10" id="KW-0808">Transferase</keyword>
<dbReference type="STRING" id="655355.SAMN05216283_101440"/>
<evidence type="ECO:0000256" key="6">
    <source>
        <dbReference type="ARBA" id="ARBA00022676"/>
    </source>
</evidence>
<evidence type="ECO:0000256" key="5">
    <source>
        <dbReference type="ARBA" id="ARBA00022573"/>
    </source>
</evidence>
<evidence type="ECO:0000256" key="2">
    <source>
        <dbReference type="ARBA" id="ARBA00007110"/>
    </source>
</evidence>
<reference evidence="11 12" key="1">
    <citation type="submission" date="2016-10" db="EMBL/GenBank/DDBJ databases">
        <authorList>
            <person name="de Groot N.N."/>
        </authorList>
    </citation>
    <scope>NUCLEOTIDE SEQUENCE [LARGE SCALE GENOMIC DNA]</scope>
    <source>
        <strain evidence="11 12">CGMCC 1.9156</strain>
    </source>
</reference>
<dbReference type="UniPathway" id="UPA00061">
    <property type="reaction ID" value="UER00516"/>
</dbReference>
<dbReference type="CDD" id="cd02439">
    <property type="entry name" value="DMB-PRT_CobT"/>
    <property type="match status" value="1"/>
</dbReference>
<evidence type="ECO:0000256" key="7">
    <source>
        <dbReference type="ARBA" id="ARBA00022679"/>
    </source>
</evidence>
<dbReference type="Proteomes" id="UP000198964">
    <property type="component" value="Unassembled WGS sequence"/>
</dbReference>
<dbReference type="GO" id="GO:0009236">
    <property type="term" value="P:cobalamin biosynthetic process"/>
    <property type="evidence" value="ECO:0007669"/>
    <property type="project" value="UniProtKB-UniRule"/>
</dbReference>
<dbReference type="RefSeq" id="WP_093918180.1">
    <property type="nucleotide sequence ID" value="NZ_FONW01000001.1"/>
</dbReference>
<comment type="similarity">
    <text evidence="2 10">Belongs to the CobT family.</text>
</comment>
<evidence type="ECO:0000256" key="1">
    <source>
        <dbReference type="ARBA" id="ARBA00005049"/>
    </source>
</evidence>
<gene>
    <name evidence="10" type="primary">cobT</name>
    <name evidence="11" type="ORF">SAMN05216283_101440</name>
</gene>
<evidence type="ECO:0000256" key="3">
    <source>
        <dbReference type="ARBA" id="ARBA00011991"/>
    </source>
</evidence>
<dbReference type="InterPro" id="IPR036087">
    <property type="entry name" value="Nict_dMeBzImd_PRibTrfase_sf"/>
</dbReference>
<dbReference type="InterPro" id="IPR003200">
    <property type="entry name" value="Nict_dMeBzImd_PRibTrfase"/>
</dbReference>
<organism evidence="11 12">
    <name type="scientific">Sunxiuqinia elliptica</name>
    <dbReference type="NCBI Taxonomy" id="655355"/>
    <lineage>
        <taxon>Bacteria</taxon>
        <taxon>Pseudomonadati</taxon>
        <taxon>Bacteroidota</taxon>
        <taxon>Bacteroidia</taxon>
        <taxon>Marinilabiliales</taxon>
        <taxon>Prolixibacteraceae</taxon>
        <taxon>Sunxiuqinia</taxon>
    </lineage>
</organism>
<dbReference type="HAMAP" id="MF_00230">
    <property type="entry name" value="CobT"/>
    <property type="match status" value="1"/>
</dbReference>
<dbReference type="InterPro" id="IPR017846">
    <property type="entry name" value="Nict_dMeBzImd_PRibTrfase_bact"/>
</dbReference>
<comment type="catalytic activity">
    <reaction evidence="9 10">
        <text>5,6-dimethylbenzimidazole + nicotinate beta-D-ribonucleotide = alpha-ribazole 5'-phosphate + nicotinate + H(+)</text>
        <dbReference type="Rhea" id="RHEA:11196"/>
        <dbReference type="ChEBI" id="CHEBI:15378"/>
        <dbReference type="ChEBI" id="CHEBI:15890"/>
        <dbReference type="ChEBI" id="CHEBI:32544"/>
        <dbReference type="ChEBI" id="CHEBI:57502"/>
        <dbReference type="ChEBI" id="CHEBI:57918"/>
        <dbReference type="EC" id="2.4.2.21"/>
    </reaction>
</comment>